<dbReference type="PANTHER" id="PTHR11601">
    <property type="entry name" value="CYSTEINE DESULFURYLASE FAMILY MEMBER"/>
    <property type="match status" value="1"/>
</dbReference>
<evidence type="ECO:0000256" key="7">
    <source>
        <dbReference type="ARBA" id="ARBA00023004"/>
    </source>
</evidence>
<accession>A0A174D9E8</accession>
<gene>
    <name evidence="12" type="primary">iscS</name>
    <name evidence="12" type="ORF">ERS852392_02473</name>
</gene>
<dbReference type="PANTHER" id="PTHR11601:SF34">
    <property type="entry name" value="CYSTEINE DESULFURASE"/>
    <property type="match status" value="1"/>
</dbReference>
<proteinExistence type="inferred from homology"/>
<evidence type="ECO:0000256" key="1">
    <source>
        <dbReference type="ARBA" id="ARBA00001933"/>
    </source>
</evidence>
<evidence type="ECO:0000256" key="6">
    <source>
        <dbReference type="ARBA" id="ARBA00022898"/>
    </source>
</evidence>
<evidence type="ECO:0000256" key="4">
    <source>
        <dbReference type="ARBA" id="ARBA00022679"/>
    </source>
</evidence>
<keyword evidence="8" id="KW-0411">Iron-sulfur</keyword>
<evidence type="ECO:0000256" key="2">
    <source>
        <dbReference type="ARBA" id="ARBA00006490"/>
    </source>
</evidence>
<reference evidence="12 13" key="1">
    <citation type="submission" date="2015-09" db="EMBL/GenBank/DDBJ databases">
        <authorList>
            <consortium name="Pathogen Informatics"/>
        </authorList>
    </citation>
    <scope>NUCLEOTIDE SEQUENCE [LARGE SCALE GENOMIC DNA]</scope>
    <source>
        <strain evidence="12 13">2789STDY5608835</strain>
    </source>
</reference>
<dbReference type="InterPro" id="IPR015421">
    <property type="entry name" value="PyrdxlP-dep_Trfase_major"/>
</dbReference>
<dbReference type="Pfam" id="PF00266">
    <property type="entry name" value="Aminotran_5"/>
    <property type="match status" value="1"/>
</dbReference>
<dbReference type="GO" id="GO:0031071">
    <property type="term" value="F:cysteine desulfurase activity"/>
    <property type="evidence" value="ECO:0007669"/>
    <property type="project" value="UniProtKB-EC"/>
</dbReference>
<name>A0A174D9E8_9FIRM</name>
<dbReference type="GO" id="GO:0046872">
    <property type="term" value="F:metal ion binding"/>
    <property type="evidence" value="ECO:0007669"/>
    <property type="project" value="UniProtKB-KW"/>
</dbReference>
<evidence type="ECO:0000256" key="3">
    <source>
        <dbReference type="ARBA" id="ARBA00012239"/>
    </source>
</evidence>
<evidence type="ECO:0000313" key="13">
    <source>
        <dbReference type="Proteomes" id="UP000095395"/>
    </source>
</evidence>
<dbReference type="FunFam" id="3.40.640.10:FF:000084">
    <property type="entry name" value="IscS-like cysteine desulfurase"/>
    <property type="match status" value="1"/>
</dbReference>
<dbReference type="Gene3D" id="1.10.260.50">
    <property type="match status" value="1"/>
</dbReference>
<dbReference type="Gene3D" id="3.90.1150.10">
    <property type="entry name" value="Aspartate Aminotransferase, domain 1"/>
    <property type="match status" value="1"/>
</dbReference>
<dbReference type="AlphaFoldDB" id="A0A174D9E8"/>
<evidence type="ECO:0000256" key="8">
    <source>
        <dbReference type="ARBA" id="ARBA00023014"/>
    </source>
</evidence>
<dbReference type="Gene3D" id="3.40.640.10">
    <property type="entry name" value="Type I PLP-dependent aspartate aminotransferase-like (Major domain)"/>
    <property type="match status" value="1"/>
</dbReference>
<dbReference type="PROSITE" id="PS00595">
    <property type="entry name" value="AA_TRANSFER_CLASS_5"/>
    <property type="match status" value="1"/>
</dbReference>
<keyword evidence="7" id="KW-0408">Iron</keyword>
<dbReference type="SUPFAM" id="SSF53383">
    <property type="entry name" value="PLP-dependent transferases"/>
    <property type="match status" value="1"/>
</dbReference>
<keyword evidence="5" id="KW-0479">Metal-binding</keyword>
<comment type="cofactor">
    <cofactor evidence="1 10">
        <name>pyridoxal 5'-phosphate</name>
        <dbReference type="ChEBI" id="CHEBI:597326"/>
    </cofactor>
</comment>
<dbReference type="GO" id="GO:0051536">
    <property type="term" value="F:iron-sulfur cluster binding"/>
    <property type="evidence" value="ECO:0007669"/>
    <property type="project" value="UniProtKB-KW"/>
</dbReference>
<dbReference type="EC" id="2.8.1.7" evidence="3"/>
<protein>
    <recommendedName>
        <fullName evidence="3">cysteine desulfurase</fullName>
        <ecNumber evidence="3">2.8.1.7</ecNumber>
    </recommendedName>
</protein>
<evidence type="ECO:0000313" key="12">
    <source>
        <dbReference type="EMBL" id="CUO20618.1"/>
    </source>
</evidence>
<dbReference type="PIRSF" id="PIRSF005572">
    <property type="entry name" value="NifS"/>
    <property type="match status" value="1"/>
</dbReference>
<dbReference type="Proteomes" id="UP000095395">
    <property type="component" value="Unassembled WGS sequence"/>
</dbReference>
<comment type="similarity">
    <text evidence="2">Belongs to the class-V pyridoxal-phosphate-dependent aminotransferase family. NifS/IscS subfamily.</text>
</comment>
<evidence type="ECO:0000256" key="5">
    <source>
        <dbReference type="ARBA" id="ARBA00022723"/>
    </source>
</evidence>
<dbReference type="InterPro" id="IPR000192">
    <property type="entry name" value="Aminotrans_V_dom"/>
</dbReference>
<dbReference type="InterPro" id="IPR020578">
    <property type="entry name" value="Aminotrans_V_PyrdxlP_BS"/>
</dbReference>
<comment type="catalytic activity">
    <reaction evidence="9">
        <text>(sulfur carrier)-H + L-cysteine = (sulfur carrier)-SH + L-alanine</text>
        <dbReference type="Rhea" id="RHEA:43892"/>
        <dbReference type="Rhea" id="RHEA-COMP:14737"/>
        <dbReference type="Rhea" id="RHEA-COMP:14739"/>
        <dbReference type="ChEBI" id="CHEBI:29917"/>
        <dbReference type="ChEBI" id="CHEBI:35235"/>
        <dbReference type="ChEBI" id="CHEBI:57972"/>
        <dbReference type="ChEBI" id="CHEBI:64428"/>
        <dbReference type="EC" id="2.8.1.7"/>
    </reaction>
</comment>
<feature type="domain" description="Aminotransferase class V" evidence="11">
    <location>
        <begin position="8"/>
        <end position="371"/>
    </location>
</feature>
<dbReference type="RefSeq" id="WP_055302443.1">
    <property type="nucleotide sequence ID" value="NZ_CATYLF010000004.1"/>
</dbReference>
<evidence type="ECO:0000259" key="11">
    <source>
        <dbReference type="Pfam" id="PF00266"/>
    </source>
</evidence>
<dbReference type="InterPro" id="IPR016454">
    <property type="entry name" value="Cysteine_dSase"/>
</dbReference>
<dbReference type="EMBL" id="CYYR01000018">
    <property type="protein sequence ID" value="CUO20618.1"/>
    <property type="molecule type" value="Genomic_DNA"/>
</dbReference>
<organism evidence="12 13">
    <name type="scientific">Roseburia inulinivorans</name>
    <dbReference type="NCBI Taxonomy" id="360807"/>
    <lineage>
        <taxon>Bacteria</taxon>
        <taxon>Bacillati</taxon>
        <taxon>Bacillota</taxon>
        <taxon>Clostridia</taxon>
        <taxon>Lachnospirales</taxon>
        <taxon>Lachnospiraceae</taxon>
        <taxon>Roseburia</taxon>
    </lineage>
</organism>
<sequence length="389" mass="42789">METNLTEVYLDNSATTRCSERAKDLMVKVLMEDYGNPSSLHMKGVEAENYIKEAKKKIAKTLKVDEKEILFTSGGTESNNTALIGAALANKRAGNHIITTSIEHASVSAVTGYLEELGFRVTYLKVDADGIISLDELREAVCEDTILVSMMMVNNEIGAVEPIEEAIKVIKEKNPNTLVHVDAIQAYGKYRIFPKKLGIDMLSVSGHKIHAPKGTGFLFIKDKTKVKPLIYGGGQQKGMRSGTENVPGVAALGESAEEIYENFEEKIDHLYQIKQRFVEGVLKIEGVSVNGKTGRDSAPQIVSVSIDGVRSEVMLHTLEDRKIYVSAGSACSSNKPSVSHTLTNIGLKGSLLDSTIRFSFSVHTTEEEIDYALEVMNEVVPKLRRYTRK</sequence>
<dbReference type="InterPro" id="IPR015422">
    <property type="entry name" value="PyrdxlP-dep_Trfase_small"/>
</dbReference>
<evidence type="ECO:0000256" key="10">
    <source>
        <dbReference type="RuleBase" id="RU004504"/>
    </source>
</evidence>
<evidence type="ECO:0000256" key="9">
    <source>
        <dbReference type="ARBA" id="ARBA00050776"/>
    </source>
</evidence>
<dbReference type="InterPro" id="IPR015424">
    <property type="entry name" value="PyrdxlP-dep_Trfase"/>
</dbReference>
<keyword evidence="6" id="KW-0663">Pyridoxal phosphate</keyword>
<keyword evidence="4 12" id="KW-0808">Transferase</keyword>